<dbReference type="EMBL" id="CAMPGE010010270">
    <property type="protein sequence ID" value="CAI2369119.1"/>
    <property type="molecule type" value="Genomic_DNA"/>
</dbReference>
<keyword evidence="2" id="KW-1185">Reference proteome</keyword>
<accession>A0AAD1UHZ2</accession>
<sequence>MDSFQDLNFEYDGQFPQWDFGISQNELTKFDEKYGTVEPSFIYDCDRKMLNLQVLEDVAIPQLDNSTTKGAYSLRKNPKRKMQCFLGESSLKLRQTFDPSLFSSERGRYSARKDIVMKAVLRGIRRFYLNIFRSRYPPLFLSKTAKAPGAQVSEAVQEMCVELFSEEVVMKYKLHIFMQTLLNLKSITDKQESSQEFKSANQVLKCCKSFSSRAFSKVCDDSCFQKICSKIRSDFEEEFLTSLKGQEHSHARYREVLNNFCE</sequence>
<dbReference type="AlphaFoldDB" id="A0AAD1UHZ2"/>
<gene>
    <name evidence="1" type="ORF">ECRASSUSDP1_LOCUS10417</name>
</gene>
<dbReference type="Proteomes" id="UP001295684">
    <property type="component" value="Unassembled WGS sequence"/>
</dbReference>
<name>A0AAD1UHZ2_EUPCR</name>
<reference evidence="1" key="1">
    <citation type="submission" date="2023-07" db="EMBL/GenBank/DDBJ databases">
        <authorList>
            <consortium name="AG Swart"/>
            <person name="Singh M."/>
            <person name="Singh A."/>
            <person name="Seah K."/>
            <person name="Emmerich C."/>
        </authorList>
    </citation>
    <scope>NUCLEOTIDE SEQUENCE</scope>
    <source>
        <strain evidence="1">DP1</strain>
    </source>
</reference>
<protein>
    <submittedName>
        <fullName evidence="1">Uncharacterized protein</fullName>
    </submittedName>
</protein>
<comment type="caution">
    <text evidence="1">The sequence shown here is derived from an EMBL/GenBank/DDBJ whole genome shotgun (WGS) entry which is preliminary data.</text>
</comment>
<evidence type="ECO:0000313" key="2">
    <source>
        <dbReference type="Proteomes" id="UP001295684"/>
    </source>
</evidence>
<evidence type="ECO:0000313" key="1">
    <source>
        <dbReference type="EMBL" id="CAI2369119.1"/>
    </source>
</evidence>
<proteinExistence type="predicted"/>
<organism evidence="1 2">
    <name type="scientific">Euplotes crassus</name>
    <dbReference type="NCBI Taxonomy" id="5936"/>
    <lineage>
        <taxon>Eukaryota</taxon>
        <taxon>Sar</taxon>
        <taxon>Alveolata</taxon>
        <taxon>Ciliophora</taxon>
        <taxon>Intramacronucleata</taxon>
        <taxon>Spirotrichea</taxon>
        <taxon>Hypotrichia</taxon>
        <taxon>Euplotida</taxon>
        <taxon>Euplotidae</taxon>
        <taxon>Moneuplotes</taxon>
    </lineage>
</organism>